<reference evidence="1" key="1">
    <citation type="submission" date="2014-11" db="EMBL/GenBank/DDBJ databases">
        <authorList>
            <person name="Amaro Gonzalez C."/>
        </authorList>
    </citation>
    <scope>NUCLEOTIDE SEQUENCE</scope>
</reference>
<accession>A0A0E9XGI6</accession>
<name>A0A0E9XGI6_ANGAN</name>
<protein>
    <submittedName>
        <fullName evidence="1">Uncharacterized protein</fullName>
    </submittedName>
</protein>
<reference evidence="1" key="2">
    <citation type="journal article" date="2015" name="Fish Shellfish Immunol.">
        <title>Early steps in the European eel (Anguilla anguilla)-Vibrio vulnificus interaction in the gills: Role of the RtxA13 toxin.</title>
        <authorList>
            <person name="Callol A."/>
            <person name="Pajuelo D."/>
            <person name="Ebbesson L."/>
            <person name="Teles M."/>
            <person name="MacKenzie S."/>
            <person name="Amaro C."/>
        </authorList>
    </citation>
    <scope>NUCLEOTIDE SEQUENCE</scope>
</reference>
<evidence type="ECO:0000313" key="1">
    <source>
        <dbReference type="EMBL" id="JAI00794.1"/>
    </source>
</evidence>
<dbReference type="AlphaFoldDB" id="A0A0E9XGI6"/>
<sequence length="58" mass="6700">MCRISSVSGHTWHRCINIQNMWYGTALSKFLFTKNGQVNIFYLEGQVLEKSSMVTQSQ</sequence>
<organism evidence="1">
    <name type="scientific">Anguilla anguilla</name>
    <name type="common">European freshwater eel</name>
    <name type="synonym">Muraena anguilla</name>
    <dbReference type="NCBI Taxonomy" id="7936"/>
    <lineage>
        <taxon>Eukaryota</taxon>
        <taxon>Metazoa</taxon>
        <taxon>Chordata</taxon>
        <taxon>Craniata</taxon>
        <taxon>Vertebrata</taxon>
        <taxon>Euteleostomi</taxon>
        <taxon>Actinopterygii</taxon>
        <taxon>Neopterygii</taxon>
        <taxon>Teleostei</taxon>
        <taxon>Anguilliformes</taxon>
        <taxon>Anguillidae</taxon>
        <taxon>Anguilla</taxon>
    </lineage>
</organism>
<dbReference type="EMBL" id="GBXM01007784">
    <property type="protein sequence ID" value="JAI00794.1"/>
    <property type="molecule type" value="Transcribed_RNA"/>
</dbReference>
<proteinExistence type="predicted"/>